<reference evidence="1" key="2">
    <citation type="journal article" date="2024" name="Plant">
        <title>Genomic evolution and insights into agronomic trait innovations of Sesamum species.</title>
        <authorList>
            <person name="Miao H."/>
            <person name="Wang L."/>
            <person name="Qu L."/>
            <person name="Liu H."/>
            <person name="Sun Y."/>
            <person name="Le M."/>
            <person name="Wang Q."/>
            <person name="Wei S."/>
            <person name="Zheng Y."/>
            <person name="Lin W."/>
            <person name="Duan Y."/>
            <person name="Cao H."/>
            <person name="Xiong S."/>
            <person name="Wang X."/>
            <person name="Wei L."/>
            <person name="Li C."/>
            <person name="Ma Q."/>
            <person name="Ju M."/>
            <person name="Zhao R."/>
            <person name="Li G."/>
            <person name="Mu C."/>
            <person name="Tian Q."/>
            <person name="Mei H."/>
            <person name="Zhang T."/>
            <person name="Gao T."/>
            <person name="Zhang H."/>
        </authorList>
    </citation>
    <scope>NUCLEOTIDE SEQUENCE</scope>
    <source>
        <strain evidence="1">G01</strain>
    </source>
</reference>
<gene>
    <name evidence="1" type="ORF">Sangu_1326700</name>
</gene>
<comment type="caution">
    <text evidence="1">The sequence shown here is derived from an EMBL/GenBank/DDBJ whole genome shotgun (WGS) entry which is preliminary data.</text>
</comment>
<evidence type="ECO:0000313" key="1">
    <source>
        <dbReference type="EMBL" id="KAL0344393.1"/>
    </source>
</evidence>
<evidence type="ECO:0008006" key="2">
    <source>
        <dbReference type="Google" id="ProtNLM"/>
    </source>
</evidence>
<name>A0AAW2NND0_9LAMI</name>
<dbReference type="EMBL" id="JACGWK010000007">
    <property type="protein sequence ID" value="KAL0344393.1"/>
    <property type="molecule type" value="Genomic_DNA"/>
</dbReference>
<protein>
    <recommendedName>
        <fullName evidence="2">Maturase K</fullName>
    </recommendedName>
</protein>
<dbReference type="AlphaFoldDB" id="A0AAW2NND0"/>
<organism evidence="1">
    <name type="scientific">Sesamum angustifolium</name>
    <dbReference type="NCBI Taxonomy" id="2727405"/>
    <lineage>
        <taxon>Eukaryota</taxon>
        <taxon>Viridiplantae</taxon>
        <taxon>Streptophyta</taxon>
        <taxon>Embryophyta</taxon>
        <taxon>Tracheophyta</taxon>
        <taxon>Spermatophyta</taxon>
        <taxon>Magnoliopsida</taxon>
        <taxon>eudicotyledons</taxon>
        <taxon>Gunneridae</taxon>
        <taxon>Pentapetalae</taxon>
        <taxon>asterids</taxon>
        <taxon>lamiids</taxon>
        <taxon>Lamiales</taxon>
        <taxon>Pedaliaceae</taxon>
        <taxon>Sesamum</taxon>
    </lineage>
</organism>
<reference evidence="1" key="1">
    <citation type="submission" date="2020-06" db="EMBL/GenBank/DDBJ databases">
        <authorList>
            <person name="Li T."/>
            <person name="Hu X."/>
            <person name="Zhang T."/>
            <person name="Song X."/>
            <person name="Zhang H."/>
            <person name="Dai N."/>
            <person name="Sheng W."/>
            <person name="Hou X."/>
            <person name="Wei L."/>
        </authorList>
    </citation>
    <scope>NUCLEOTIDE SEQUENCE</scope>
    <source>
        <strain evidence="1">G01</strain>
        <tissue evidence="1">Leaf</tissue>
    </source>
</reference>
<accession>A0AAW2NND0</accession>
<sequence>MSTLNKRLVHNLHLAFFSNLLIRHKGIKEHEILPHKATTLSQLGATLPNHFVINVISSRHNDTLEFLRVLILHLEVIPNTLQVYLPSLRFEEALTRTDVAIITILPLDLALSST</sequence>
<proteinExistence type="predicted"/>